<gene>
    <name evidence="1" type="ORF">FNB15_11575</name>
</gene>
<dbReference type="InterPro" id="IPR035901">
    <property type="entry name" value="GIY-YIG_endonuc_sf"/>
</dbReference>
<accession>A0A516H267</accession>
<evidence type="ECO:0000313" key="1">
    <source>
        <dbReference type="EMBL" id="QDO97866.1"/>
    </source>
</evidence>
<dbReference type="Gene3D" id="3.40.1440.10">
    <property type="entry name" value="GIY-YIG endonuclease"/>
    <property type="match status" value="1"/>
</dbReference>
<evidence type="ECO:0000313" key="2">
    <source>
        <dbReference type="Proteomes" id="UP000317496"/>
    </source>
</evidence>
<dbReference type="OrthoDB" id="7270972at2"/>
<dbReference type="RefSeq" id="WP_144068847.1">
    <property type="nucleotide sequence ID" value="NZ_CP041636.1"/>
</dbReference>
<reference evidence="1 2" key="1">
    <citation type="submission" date="2019-07" db="EMBL/GenBank/DDBJ databases">
        <title>Genome sequencing for Ferrovibrio sp. K5.</title>
        <authorList>
            <person name="Park S.-J."/>
        </authorList>
    </citation>
    <scope>NUCLEOTIDE SEQUENCE [LARGE SCALE GENOMIC DNA]</scope>
    <source>
        <strain evidence="1 2">K5</strain>
    </source>
</reference>
<name>A0A516H267_9PROT</name>
<dbReference type="EMBL" id="CP041636">
    <property type="protein sequence ID" value="QDO97866.1"/>
    <property type="molecule type" value="Genomic_DNA"/>
</dbReference>
<dbReference type="KEGG" id="fer:FNB15_11575"/>
<sequence>MKTEDRKAALAAYKERKTAAGIYALLCRPTGQRWAGRAPDLSKIQNRVWFSLRQNGHTHRDLQTAWNTHGPEAFQFEELERIEEEELSYVRERLLKDRLLHWCRQLSAQAL</sequence>
<dbReference type="SUPFAM" id="SSF82771">
    <property type="entry name" value="GIY-YIG endonuclease"/>
    <property type="match status" value="1"/>
</dbReference>
<organism evidence="1 2">
    <name type="scientific">Ferrovibrio terrae</name>
    <dbReference type="NCBI Taxonomy" id="2594003"/>
    <lineage>
        <taxon>Bacteria</taxon>
        <taxon>Pseudomonadati</taxon>
        <taxon>Pseudomonadota</taxon>
        <taxon>Alphaproteobacteria</taxon>
        <taxon>Rhodospirillales</taxon>
        <taxon>Rhodospirillaceae</taxon>
        <taxon>Ferrovibrio</taxon>
    </lineage>
</organism>
<keyword evidence="2" id="KW-1185">Reference proteome</keyword>
<dbReference type="AlphaFoldDB" id="A0A516H267"/>
<dbReference type="Proteomes" id="UP000317496">
    <property type="component" value="Chromosome"/>
</dbReference>
<proteinExistence type="predicted"/>
<protein>
    <submittedName>
        <fullName evidence="1">GIY-YIG nuclease family protein</fullName>
    </submittedName>
</protein>
<dbReference type="CDD" id="cd10451">
    <property type="entry name" value="GIY-YIG_LuxR_like"/>
    <property type="match status" value="1"/>
</dbReference>